<proteinExistence type="predicted"/>
<keyword evidence="2" id="KW-0812">Transmembrane</keyword>
<feature type="domain" description="SLC12A transporter C-terminal" evidence="5">
    <location>
        <begin position="254"/>
        <end position="421"/>
    </location>
</feature>
<dbReference type="Pfam" id="PF03522">
    <property type="entry name" value="SLC12"/>
    <property type="match status" value="1"/>
</dbReference>
<name>A0A1I7Y415_9BILA</name>
<keyword evidence="6" id="KW-1185">Reference proteome</keyword>
<evidence type="ECO:0000256" key="4">
    <source>
        <dbReference type="ARBA" id="ARBA00023136"/>
    </source>
</evidence>
<dbReference type="PANTHER" id="PTHR11827">
    <property type="entry name" value="SOLUTE CARRIER FAMILY 12, CATION COTRANSPORTERS"/>
    <property type="match status" value="1"/>
</dbReference>
<dbReference type="InterPro" id="IPR004842">
    <property type="entry name" value="SLC12A_fam"/>
</dbReference>
<evidence type="ECO:0000256" key="2">
    <source>
        <dbReference type="ARBA" id="ARBA00022692"/>
    </source>
</evidence>
<evidence type="ECO:0000259" key="5">
    <source>
        <dbReference type="Pfam" id="PF03522"/>
    </source>
</evidence>
<dbReference type="WBParaSite" id="L893_g1251.t1">
    <property type="protein sequence ID" value="L893_g1251.t1"/>
    <property type="gene ID" value="L893_g1251"/>
</dbReference>
<evidence type="ECO:0000313" key="7">
    <source>
        <dbReference type="WBParaSite" id="L893_g1251.t1"/>
    </source>
</evidence>
<dbReference type="GO" id="GO:0016020">
    <property type="term" value="C:membrane"/>
    <property type="evidence" value="ECO:0007669"/>
    <property type="project" value="UniProtKB-SubCell"/>
</dbReference>
<reference evidence="7" key="1">
    <citation type="submission" date="2016-11" db="UniProtKB">
        <authorList>
            <consortium name="WormBaseParasite"/>
        </authorList>
    </citation>
    <scope>IDENTIFICATION</scope>
</reference>
<dbReference type="AlphaFoldDB" id="A0A1I7Y415"/>
<dbReference type="PANTHER" id="PTHR11827:SF72">
    <property type="entry name" value="GH08340P"/>
    <property type="match status" value="1"/>
</dbReference>
<dbReference type="GO" id="GO:0015377">
    <property type="term" value="F:chloride:monoatomic cation symporter activity"/>
    <property type="evidence" value="ECO:0007669"/>
    <property type="project" value="InterPro"/>
</dbReference>
<evidence type="ECO:0000313" key="6">
    <source>
        <dbReference type="Proteomes" id="UP000095287"/>
    </source>
</evidence>
<dbReference type="Proteomes" id="UP000095287">
    <property type="component" value="Unplaced"/>
</dbReference>
<sequence>MFSYLIANHVTLQGKQTVPCTFFAAETHACFSFRAANRLDQTMNPDAESFVFSRSFPVHRTPMLSNLFAYIEDLKIRTAYGMLRRIKRVKEADPRPSFYPIVLMLHLDEGREPLIERQSLIAFSEWIRHGTPSFTMSVMVERCESQDTEKYLAELDKCLKTQIGESCINVHTLLVTYRDSNDLSETTSAVIQCTEIGALIPNTLVVNFPQFENFQSRKNYNDVALREFWKKIVTYDKKCLAICKGELWRIKPKAELTVDIWWVVEDDDILLLFMYLITNWRKFVDAKVRLFPVISDHWTQEAEAKIVEAINDRVAHSWIVAELSIERIEEDAVALYKGLRRNQNAVDLPPTTTTEEETTPMAKKHSGAKQLNARMQEKSAHSDLVFVNIPKWSSESEGSQRKFFHFLQSLTDRFNLMVLFRPPSLEFNIKKPEKSAREAVVL</sequence>
<evidence type="ECO:0000256" key="1">
    <source>
        <dbReference type="ARBA" id="ARBA00004141"/>
    </source>
</evidence>
<keyword evidence="3" id="KW-1133">Transmembrane helix</keyword>
<organism evidence="6 7">
    <name type="scientific">Steinernema glaseri</name>
    <dbReference type="NCBI Taxonomy" id="37863"/>
    <lineage>
        <taxon>Eukaryota</taxon>
        <taxon>Metazoa</taxon>
        <taxon>Ecdysozoa</taxon>
        <taxon>Nematoda</taxon>
        <taxon>Chromadorea</taxon>
        <taxon>Rhabditida</taxon>
        <taxon>Tylenchina</taxon>
        <taxon>Panagrolaimomorpha</taxon>
        <taxon>Strongyloidoidea</taxon>
        <taxon>Steinernematidae</taxon>
        <taxon>Steinernema</taxon>
    </lineage>
</organism>
<comment type="subcellular location">
    <subcellularLocation>
        <location evidence="1">Membrane</location>
        <topology evidence="1">Multi-pass membrane protein</topology>
    </subcellularLocation>
</comment>
<evidence type="ECO:0000256" key="3">
    <source>
        <dbReference type="ARBA" id="ARBA00022989"/>
    </source>
</evidence>
<dbReference type="InterPro" id="IPR018491">
    <property type="entry name" value="SLC12_C"/>
</dbReference>
<protein>
    <submittedName>
        <fullName evidence="7">SLC12 domain-containing protein</fullName>
    </submittedName>
</protein>
<accession>A0A1I7Y415</accession>
<keyword evidence="4" id="KW-0472">Membrane</keyword>